<comment type="caution">
    <text evidence="11">The sequence shown here is derived from an EMBL/GenBank/DDBJ whole genome shotgun (WGS) entry which is preliminary data.</text>
</comment>
<keyword evidence="2 10" id="KW-0444">Lipid biosynthesis</keyword>
<protein>
    <recommendedName>
        <fullName evidence="10">Elongation of very long chain fatty acids protein</fullName>
        <ecNumber evidence="10">2.3.1.199</ecNumber>
    </recommendedName>
    <alternativeName>
        <fullName evidence="10">Very-long-chain 3-oxoacyl-CoA synthase</fullName>
    </alternativeName>
</protein>
<dbReference type="OrthoDB" id="434092at2759"/>
<dbReference type="PANTHER" id="PTHR11157">
    <property type="entry name" value="FATTY ACID ACYL TRANSFERASE-RELATED"/>
    <property type="match status" value="1"/>
</dbReference>
<feature type="transmembrane region" description="Helical" evidence="10">
    <location>
        <begin position="125"/>
        <end position="144"/>
    </location>
</feature>
<reference evidence="11 12" key="1">
    <citation type="journal article" date="2020" name="Cell">
        <title>Large-Scale Comparative Analyses of Tick Genomes Elucidate Their Genetic Diversity and Vector Capacities.</title>
        <authorList>
            <consortium name="Tick Genome and Microbiome Consortium (TIGMIC)"/>
            <person name="Jia N."/>
            <person name="Wang J."/>
            <person name="Shi W."/>
            <person name="Du L."/>
            <person name="Sun Y."/>
            <person name="Zhan W."/>
            <person name="Jiang J.F."/>
            <person name="Wang Q."/>
            <person name="Zhang B."/>
            <person name="Ji P."/>
            <person name="Bell-Sakyi L."/>
            <person name="Cui X.M."/>
            <person name="Yuan T.T."/>
            <person name="Jiang B.G."/>
            <person name="Yang W.F."/>
            <person name="Lam T.T."/>
            <person name="Chang Q.C."/>
            <person name="Ding S.J."/>
            <person name="Wang X.J."/>
            <person name="Zhu J.G."/>
            <person name="Ruan X.D."/>
            <person name="Zhao L."/>
            <person name="Wei J.T."/>
            <person name="Ye R.Z."/>
            <person name="Que T.C."/>
            <person name="Du C.H."/>
            <person name="Zhou Y.H."/>
            <person name="Cheng J.X."/>
            <person name="Dai P.F."/>
            <person name="Guo W.B."/>
            <person name="Han X.H."/>
            <person name="Huang E.J."/>
            <person name="Li L.F."/>
            <person name="Wei W."/>
            <person name="Gao Y.C."/>
            <person name="Liu J.Z."/>
            <person name="Shao H.Z."/>
            <person name="Wang X."/>
            <person name="Wang C.C."/>
            <person name="Yang T.C."/>
            <person name="Huo Q.B."/>
            <person name="Li W."/>
            <person name="Chen H.Y."/>
            <person name="Chen S.E."/>
            <person name="Zhou L.G."/>
            <person name="Ni X.B."/>
            <person name="Tian J.H."/>
            <person name="Sheng Y."/>
            <person name="Liu T."/>
            <person name="Pan Y.S."/>
            <person name="Xia L.Y."/>
            <person name="Li J."/>
            <person name="Zhao F."/>
            <person name="Cao W.C."/>
        </authorList>
    </citation>
    <scope>NUCLEOTIDE SEQUENCE [LARGE SCALE GENOMIC DNA]</scope>
    <source>
        <strain evidence="11">HaeL-2018</strain>
    </source>
</reference>
<feature type="transmembrane region" description="Helical" evidence="10">
    <location>
        <begin position="73"/>
        <end position="93"/>
    </location>
</feature>
<keyword evidence="9 10" id="KW-0275">Fatty acid biosynthesis</keyword>
<evidence type="ECO:0000256" key="7">
    <source>
        <dbReference type="ARBA" id="ARBA00023098"/>
    </source>
</evidence>
<dbReference type="GO" id="GO:0019367">
    <property type="term" value="P:fatty acid elongation, saturated fatty acid"/>
    <property type="evidence" value="ECO:0007669"/>
    <property type="project" value="TreeGrafter"/>
</dbReference>
<evidence type="ECO:0000313" key="11">
    <source>
        <dbReference type="EMBL" id="KAH9383205.1"/>
    </source>
</evidence>
<feature type="transmembrane region" description="Helical" evidence="10">
    <location>
        <begin position="242"/>
        <end position="264"/>
    </location>
</feature>
<evidence type="ECO:0000256" key="10">
    <source>
        <dbReference type="RuleBase" id="RU361115"/>
    </source>
</evidence>
<gene>
    <name evidence="11" type="ORF">HPB48_024040</name>
</gene>
<dbReference type="GO" id="GO:0034626">
    <property type="term" value="P:fatty acid elongation, polyunsaturated fatty acid"/>
    <property type="evidence" value="ECO:0007669"/>
    <property type="project" value="TreeGrafter"/>
</dbReference>
<keyword evidence="12" id="KW-1185">Reference proteome</keyword>
<dbReference type="AlphaFoldDB" id="A0A9J6H8Y6"/>
<evidence type="ECO:0000256" key="2">
    <source>
        <dbReference type="ARBA" id="ARBA00022516"/>
    </source>
</evidence>
<evidence type="ECO:0000256" key="4">
    <source>
        <dbReference type="ARBA" id="ARBA00022692"/>
    </source>
</evidence>
<evidence type="ECO:0000256" key="8">
    <source>
        <dbReference type="ARBA" id="ARBA00023136"/>
    </source>
</evidence>
<sequence length="284" mass="32565">MEANATSGAAGFGSTASDALSAFFVRDPRTADWALVGSKRFIVLLLSIYVYLVKVGGPRFMKGRKPYDGIKPIIQLYNAAMVLLNCYFVVAFASKTYLGGGYSIFCQGIDFDARDEQTMSMLSHVWWYVLVRIADFLDTVFFVLRKKDSHISTLHVVHHVLVVFNGWFGLAFGADGHVAFGIIFNSFVHVVMYSYYFLSSLGPAVQKHLWWKRYLTQFQLAQFVILFFHMMIPLFKDCGYPLVHMCITLPQGIFFFVMFMRFYIKSYTNRQRPHTNMEAKTKAQ</sequence>
<evidence type="ECO:0000313" key="12">
    <source>
        <dbReference type="Proteomes" id="UP000821853"/>
    </source>
</evidence>
<feature type="transmembrane region" description="Helical" evidence="10">
    <location>
        <begin position="156"/>
        <end position="172"/>
    </location>
</feature>
<comment type="subcellular location">
    <subcellularLocation>
        <location evidence="1">Membrane</location>
        <topology evidence="1">Multi-pass membrane protein</topology>
    </subcellularLocation>
</comment>
<dbReference type="GO" id="GO:0042761">
    <property type="term" value="P:very long-chain fatty acid biosynthetic process"/>
    <property type="evidence" value="ECO:0007669"/>
    <property type="project" value="TreeGrafter"/>
</dbReference>
<dbReference type="GO" id="GO:0030148">
    <property type="term" value="P:sphingolipid biosynthetic process"/>
    <property type="evidence" value="ECO:0007669"/>
    <property type="project" value="TreeGrafter"/>
</dbReference>
<comment type="catalytic activity">
    <reaction evidence="10">
        <text>a very-long-chain acyl-CoA + malonyl-CoA + H(+) = a very-long-chain 3-oxoacyl-CoA + CO2 + CoA</text>
        <dbReference type="Rhea" id="RHEA:32727"/>
        <dbReference type="ChEBI" id="CHEBI:15378"/>
        <dbReference type="ChEBI" id="CHEBI:16526"/>
        <dbReference type="ChEBI" id="CHEBI:57287"/>
        <dbReference type="ChEBI" id="CHEBI:57384"/>
        <dbReference type="ChEBI" id="CHEBI:90725"/>
        <dbReference type="ChEBI" id="CHEBI:90736"/>
        <dbReference type="EC" id="2.3.1.199"/>
    </reaction>
</comment>
<accession>A0A9J6H8Y6</accession>
<evidence type="ECO:0000256" key="5">
    <source>
        <dbReference type="ARBA" id="ARBA00022832"/>
    </source>
</evidence>
<feature type="transmembrane region" description="Helical" evidence="10">
    <location>
        <begin position="178"/>
        <end position="198"/>
    </location>
</feature>
<organism evidence="11 12">
    <name type="scientific">Haemaphysalis longicornis</name>
    <name type="common">Bush tick</name>
    <dbReference type="NCBI Taxonomy" id="44386"/>
    <lineage>
        <taxon>Eukaryota</taxon>
        <taxon>Metazoa</taxon>
        <taxon>Ecdysozoa</taxon>
        <taxon>Arthropoda</taxon>
        <taxon>Chelicerata</taxon>
        <taxon>Arachnida</taxon>
        <taxon>Acari</taxon>
        <taxon>Parasitiformes</taxon>
        <taxon>Ixodida</taxon>
        <taxon>Ixodoidea</taxon>
        <taxon>Ixodidae</taxon>
        <taxon>Haemaphysalinae</taxon>
        <taxon>Haemaphysalis</taxon>
    </lineage>
</organism>
<evidence type="ECO:0000256" key="9">
    <source>
        <dbReference type="ARBA" id="ARBA00023160"/>
    </source>
</evidence>
<keyword evidence="7 10" id="KW-0443">Lipid metabolism</keyword>
<dbReference type="VEuPathDB" id="VectorBase:HLOH_053192"/>
<evidence type="ECO:0000256" key="3">
    <source>
        <dbReference type="ARBA" id="ARBA00022679"/>
    </source>
</evidence>
<dbReference type="PANTHER" id="PTHR11157:SF69">
    <property type="entry name" value="ELONGATION OF VERY LONG CHAIN FATTY ACIDS PROTEIN 7"/>
    <property type="match status" value="1"/>
</dbReference>
<dbReference type="OMA" id="LFFHMTI"/>
<proteinExistence type="inferred from homology"/>
<comment type="similarity">
    <text evidence="10">Belongs to the ELO family.</text>
</comment>
<dbReference type="GO" id="GO:0005789">
    <property type="term" value="C:endoplasmic reticulum membrane"/>
    <property type="evidence" value="ECO:0007669"/>
    <property type="project" value="TreeGrafter"/>
</dbReference>
<evidence type="ECO:0000256" key="1">
    <source>
        <dbReference type="ARBA" id="ARBA00004141"/>
    </source>
</evidence>
<dbReference type="InterPro" id="IPR002076">
    <property type="entry name" value="ELO_fam"/>
</dbReference>
<keyword evidence="3 10" id="KW-0808">Transferase</keyword>
<keyword evidence="4 10" id="KW-0812">Transmembrane</keyword>
<dbReference type="EC" id="2.3.1.199" evidence="10"/>
<keyword evidence="8 10" id="KW-0472">Membrane</keyword>
<keyword evidence="5 10" id="KW-0276">Fatty acid metabolism</keyword>
<keyword evidence="6 10" id="KW-1133">Transmembrane helix</keyword>
<dbReference type="EMBL" id="JABSTR010000993">
    <property type="protein sequence ID" value="KAH9383205.1"/>
    <property type="molecule type" value="Genomic_DNA"/>
</dbReference>
<dbReference type="GO" id="GO:0009922">
    <property type="term" value="F:fatty acid elongase activity"/>
    <property type="evidence" value="ECO:0007669"/>
    <property type="project" value="UniProtKB-EC"/>
</dbReference>
<feature type="transmembrane region" description="Helical" evidence="10">
    <location>
        <begin position="218"/>
        <end position="236"/>
    </location>
</feature>
<dbReference type="GO" id="GO:0034625">
    <property type="term" value="P:fatty acid elongation, monounsaturated fatty acid"/>
    <property type="evidence" value="ECO:0007669"/>
    <property type="project" value="TreeGrafter"/>
</dbReference>
<dbReference type="Proteomes" id="UP000821853">
    <property type="component" value="Unassembled WGS sequence"/>
</dbReference>
<name>A0A9J6H8Y6_HAELO</name>
<dbReference type="Pfam" id="PF01151">
    <property type="entry name" value="ELO"/>
    <property type="match status" value="1"/>
</dbReference>
<evidence type="ECO:0000256" key="6">
    <source>
        <dbReference type="ARBA" id="ARBA00022989"/>
    </source>
</evidence>
<feature type="transmembrane region" description="Helical" evidence="10">
    <location>
        <begin position="33"/>
        <end position="52"/>
    </location>
</feature>